<feature type="compositionally biased region" description="Basic and acidic residues" evidence="1">
    <location>
        <begin position="362"/>
        <end position="371"/>
    </location>
</feature>
<gene>
    <name evidence="3" type="ORF">MVEN_01280300</name>
</gene>
<organism evidence="3 4">
    <name type="scientific">Mycena venus</name>
    <dbReference type="NCBI Taxonomy" id="2733690"/>
    <lineage>
        <taxon>Eukaryota</taxon>
        <taxon>Fungi</taxon>
        <taxon>Dikarya</taxon>
        <taxon>Basidiomycota</taxon>
        <taxon>Agaricomycotina</taxon>
        <taxon>Agaricomycetes</taxon>
        <taxon>Agaricomycetidae</taxon>
        <taxon>Agaricales</taxon>
        <taxon>Marasmiineae</taxon>
        <taxon>Mycenaceae</taxon>
        <taxon>Mycena</taxon>
    </lineage>
</organism>
<dbReference type="Proteomes" id="UP000620124">
    <property type="component" value="Unassembled WGS sequence"/>
</dbReference>
<keyword evidence="4" id="KW-1185">Reference proteome</keyword>
<evidence type="ECO:0000313" key="4">
    <source>
        <dbReference type="Proteomes" id="UP000620124"/>
    </source>
</evidence>
<feature type="transmembrane region" description="Helical" evidence="2">
    <location>
        <begin position="384"/>
        <end position="408"/>
    </location>
</feature>
<protein>
    <submittedName>
        <fullName evidence="3">Uncharacterized protein</fullName>
    </submittedName>
</protein>
<keyword evidence="2" id="KW-1133">Transmembrane helix</keyword>
<reference evidence="3" key="1">
    <citation type="submission" date="2020-05" db="EMBL/GenBank/DDBJ databases">
        <title>Mycena genomes resolve the evolution of fungal bioluminescence.</title>
        <authorList>
            <person name="Tsai I.J."/>
        </authorList>
    </citation>
    <scope>NUCLEOTIDE SEQUENCE</scope>
    <source>
        <strain evidence="3">CCC161011</strain>
    </source>
</reference>
<name>A0A8H6XZ83_9AGAR</name>
<dbReference type="AlphaFoldDB" id="A0A8H6XZ83"/>
<proteinExistence type="predicted"/>
<feature type="region of interest" description="Disordered" evidence="1">
    <location>
        <begin position="342"/>
        <end position="371"/>
    </location>
</feature>
<keyword evidence="2" id="KW-0472">Membrane</keyword>
<accession>A0A8H6XZ83</accession>
<dbReference type="OrthoDB" id="3021247at2759"/>
<dbReference type="EMBL" id="JACAZI010000010">
    <property type="protein sequence ID" value="KAF7349802.1"/>
    <property type="molecule type" value="Genomic_DNA"/>
</dbReference>
<evidence type="ECO:0000256" key="1">
    <source>
        <dbReference type="SAM" id="MobiDB-lite"/>
    </source>
</evidence>
<keyword evidence="2" id="KW-0812">Transmembrane</keyword>
<evidence type="ECO:0000313" key="3">
    <source>
        <dbReference type="EMBL" id="KAF7349802.1"/>
    </source>
</evidence>
<evidence type="ECO:0000256" key="2">
    <source>
        <dbReference type="SAM" id="Phobius"/>
    </source>
</evidence>
<sequence>MSEAEAESGALELERFGFFISPLTPPDVPDVLICSVDPRFKIATLVGALSSKKTPISTLTLSRWLFLVARGLSSARPIRPPAVYRRITVVGADVFVRRLAGIGAETFSCDSSTPLPPGCYALFLGDKFYPHPIGQKMPRLCFTETEPAWTAPDDDFRASYRMNNPVPDNLATDARKRDCGLCCFTGRPSDCITWVIPPLLCGAVSPPAFALERCLCLDNVFTISSDLLQAYQDNRIAADPQDGYRIVAFGELCHPPLLDRLRSLPTSGRFWHASLTWALSVRFTGCDIGFRDTPIADRLIEELSWEGARMIPKGSKWSTAAGKEAIRTFLWARAGCPLPSGGEEGWDTPPQLPSDTTSSPSDRADHSDQGKEFTVSQHSVRLTMIPWILFYTSWIGLSFFFVGFCTALSRMMHQ</sequence>
<comment type="caution">
    <text evidence="3">The sequence shown here is derived from an EMBL/GenBank/DDBJ whole genome shotgun (WGS) entry which is preliminary data.</text>
</comment>